<gene>
    <name evidence="2" type="ORF">SAMN04487965_0852</name>
</gene>
<evidence type="ECO:0000256" key="1">
    <source>
        <dbReference type="SAM" id="Phobius"/>
    </source>
</evidence>
<keyword evidence="1" id="KW-1133">Transmembrane helix</keyword>
<feature type="transmembrane region" description="Helical" evidence="1">
    <location>
        <begin position="29"/>
        <end position="51"/>
    </location>
</feature>
<dbReference type="RefSeq" id="WP_073271873.1">
    <property type="nucleotide sequence ID" value="NZ_FQVA01000001.1"/>
</dbReference>
<protein>
    <recommendedName>
        <fullName evidence="4">Fusaric acid resistance protein-like</fullName>
    </recommendedName>
</protein>
<dbReference type="InterPro" id="IPR009476">
    <property type="entry name" value="DUF1097"/>
</dbReference>
<proteinExistence type="predicted"/>
<keyword evidence="3" id="KW-1185">Reference proteome</keyword>
<organism evidence="2 3">
    <name type="scientific">Microbulbifer donghaiensis</name>
    <dbReference type="NCBI Taxonomy" id="494016"/>
    <lineage>
        <taxon>Bacteria</taxon>
        <taxon>Pseudomonadati</taxon>
        <taxon>Pseudomonadota</taxon>
        <taxon>Gammaproteobacteria</taxon>
        <taxon>Cellvibrionales</taxon>
        <taxon>Microbulbiferaceae</taxon>
        <taxon>Microbulbifer</taxon>
    </lineage>
</organism>
<name>A0A1M4X3S6_9GAMM</name>
<dbReference type="Proteomes" id="UP000184170">
    <property type="component" value="Unassembled WGS sequence"/>
</dbReference>
<keyword evidence="1" id="KW-0472">Membrane</keyword>
<keyword evidence="1" id="KW-0812">Transmembrane</keyword>
<evidence type="ECO:0000313" key="2">
    <source>
        <dbReference type="EMBL" id="SHE88013.1"/>
    </source>
</evidence>
<feature type="transmembrane region" description="Helical" evidence="1">
    <location>
        <begin position="117"/>
        <end position="134"/>
    </location>
</feature>
<reference evidence="3" key="1">
    <citation type="submission" date="2016-11" db="EMBL/GenBank/DDBJ databases">
        <authorList>
            <person name="Varghese N."/>
            <person name="Submissions S."/>
        </authorList>
    </citation>
    <scope>NUCLEOTIDE SEQUENCE [LARGE SCALE GENOMIC DNA]</scope>
    <source>
        <strain evidence="3">CGMCC 1.7063</strain>
    </source>
</reference>
<feature type="transmembrane region" description="Helical" evidence="1">
    <location>
        <begin position="91"/>
        <end position="110"/>
    </location>
</feature>
<sequence>MSQAIVNEHTTAPVKTVWSPLKLRTAFEIAGAATLSLLAGLPVWIALAGWLSYHTRGSSLRDGAYNLACVVTGLGIGIVAQAAAVKWNPDLGMLAMPAALLLAAAGVWLMNVVTGVSNFRSYLIGVAVVFIAGMDTSLDSYLMLTAAVTVGALAAAVPDLIRQKREPEVER</sequence>
<feature type="transmembrane region" description="Helical" evidence="1">
    <location>
        <begin position="63"/>
        <end position="85"/>
    </location>
</feature>
<dbReference type="Pfam" id="PF06496">
    <property type="entry name" value="DUF1097"/>
    <property type="match status" value="1"/>
</dbReference>
<dbReference type="EMBL" id="FQVA01000001">
    <property type="protein sequence ID" value="SHE88013.1"/>
    <property type="molecule type" value="Genomic_DNA"/>
</dbReference>
<evidence type="ECO:0000313" key="3">
    <source>
        <dbReference type="Proteomes" id="UP000184170"/>
    </source>
</evidence>
<dbReference type="AlphaFoldDB" id="A0A1M4X3S6"/>
<accession>A0A1M4X3S6</accession>
<dbReference type="OrthoDB" id="8396882at2"/>
<dbReference type="STRING" id="494016.SAMN04487965_0852"/>
<feature type="transmembrane region" description="Helical" evidence="1">
    <location>
        <begin position="140"/>
        <end position="161"/>
    </location>
</feature>
<evidence type="ECO:0008006" key="4">
    <source>
        <dbReference type="Google" id="ProtNLM"/>
    </source>
</evidence>